<feature type="compositionally biased region" description="Acidic residues" evidence="6">
    <location>
        <begin position="219"/>
        <end position="230"/>
    </location>
</feature>
<accession>A0A0R3T3H1</accession>
<dbReference type="Gene3D" id="3.40.50.300">
    <property type="entry name" value="P-loop containing nucleotide triphosphate hydrolases"/>
    <property type="match status" value="1"/>
</dbReference>
<feature type="region of interest" description="Disordered" evidence="6">
    <location>
        <begin position="601"/>
        <end position="623"/>
    </location>
</feature>
<name>A0A0R3T3H1_RODNA</name>
<dbReference type="GO" id="GO:0003924">
    <property type="term" value="F:GTPase activity"/>
    <property type="evidence" value="ECO:0007669"/>
    <property type="project" value="InterPro"/>
</dbReference>
<feature type="compositionally biased region" description="Basic and acidic residues" evidence="6">
    <location>
        <begin position="688"/>
        <end position="700"/>
    </location>
</feature>
<evidence type="ECO:0000256" key="5">
    <source>
        <dbReference type="ARBA" id="ARBA00040145"/>
    </source>
</evidence>
<dbReference type="STRING" id="102285.A0A0R3T3H1"/>
<dbReference type="Proteomes" id="UP000278807">
    <property type="component" value="Unassembled WGS sequence"/>
</dbReference>
<dbReference type="InterPro" id="IPR023179">
    <property type="entry name" value="GTP-bd_ortho_bundle_sf"/>
</dbReference>
<feature type="domain" description="G" evidence="7">
    <location>
        <begin position="325"/>
        <end position="386"/>
    </location>
</feature>
<reference evidence="8 9" key="2">
    <citation type="submission" date="2018-11" db="EMBL/GenBank/DDBJ databases">
        <authorList>
            <consortium name="Pathogen Informatics"/>
        </authorList>
    </citation>
    <scope>NUCLEOTIDE SEQUENCE [LARGE SCALE GENOMIC DNA]</scope>
</reference>
<sequence length="700" mass="78122">NYSGVGETTDWARLPIKSITQETTLDDFFRTATLANADFKAQKLDVKVLSKAEIVGIISPEERARRKKLMEENKSALTILKRPKIDRSMTKEAILEAEEEAYLAWRKDLAKLEQMDGVVITPYERNLEFWRQLWQVVNQSDVLVQVVDARQPLLFYSSSLSEYVKEVDSRKECVILINKSDFLTQQQRQVWAKYFNSIDVRVLFFSALSAQEQHPLSELAEENEEADAEQDIGAKRKTEKQSLSVPSVEEMCKDFDEASISSTSTDSTCRGDNSEGERSEESFISAHEEQTGVENGCDILSADELIRVLCGVGMKCDDEREFRVVGFVGYPNVGKSSTLNALCGAKKTSVSATPGKTKHYQVSSSAYLTIFLREDLQLCDCPGMVMPSFAFTQEDLVVAGILPIDEMRNCIPPIRVISEQIPKEVFCALYGISIRPPKEFEDPNRPPTPHELLTAYACSRGFMATKGNPHYDRAARVILKDYVKGRLRYCHAPPDMDSVEYVVLGAAERLQLEGDAEFGTISGMRLDGEEASKMLRLSVYLAPTELHKLLQSRERQRQRLTGKDVSRSAQMSDVDLTDFDRQALNERAKLSRQALVRSNRALPTMSRVGGNGDENDDDDDALSTTSWSTVASSVTTVGGASLLSGMSGSGYSSVVGGDVKKPWRQLSSAKKGGAVGVGRNRRKKEKLRRVYADLDKHELE</sequence>
<dbReference type="OrthoDB" id="61815at2759"/>
<gene>
    <name evidence="8" type="ORF">HNAJ_LOCUS1552</name>
</gene>
<dbReference type="InterPro" id="IPR006073">
    <property type="entry name" value="GTP-bd"/>
</dbReference>
<evidence type="ECO:0000256" key="6">
    <source>
        <dbReference type="SAM" id="MobiDB-lite"/>
    </source>
</evidence>
<dbReference type="Gene3D" id="1.10.1580.10">
    <property type="match status" value="1"/>
</dbReference>
<evidence type="ECO:0000256" key="1">
    <source>
        <dbReference type="ARBA" id="ARBA00022490"/>
    </source>
</evidence>
<dbReference type="WBParaSite" id="HNAJ_0000155301-mRNA-1">
    <property type="protein sequence ID" value="HNAJ_0000155301-mRNA-1"/>
    <property type="gene ID" value="HNAJ_0000155301"/>
</dbReference>
<organism evidence="10">
    <name type="scientific">Rodentolepis nana</name>
    <name type="common">Dwarf tapeworm</name>
    <name type="synonym">Hymenolepis nana</name>
    <dbReference type="NCBI Taxonomy" id="102285"/>
    <lineage>
        <taxon>Eukaryota</taxon>
        <taxon>Metazoa</taxon>
        <taxon>Spiralia</taxon>
        <taxon>Lophotrochozoa</taxon>
        <taxon>Platyhelminthes</taxon>
        <taxon>Cestoda</taxon>
        <taxon>Eucestoda</taxon>
        <taxon>Cyclophyllidea</taxon>
        <taxon>Hymenolepididae</taxon>
        <taxon>Rodentolepis</taxon>
    </lineage>
</organism>
<dbReference type="CDD" id="cd01857">
    <property type="entry name" value="HSR1_MMR1"/>
    <property type="match status" value="1"/>
</dbReference>
<evidence type="ECO:0000313" key="9">
    <source>
        <dbReference type="Proteomes" id="UP000278807"/>
    </source>
</evidence>
<keyword evidence="9" id="KW-1185">Reference proteome</keyword>
<dbReference type="PANTHER" id="PTHR45709:SF2">
    <property type="entry name" value="LARGE SUBUNIT GTPASE 1 HOMOLOG"/>
    <property type="match status" value="1"/>
</dbReference>
<dbReference type="SUPFAM" id="SSF52540">
    <property type="entry name" value="P-loop containing nucleoside triphosphate hydrolases"/>
    <property type="match status" value="1"/>
</dbReference>
<feature type="region of interest" description="Disordered" evidence="6">
    <location>
        <begin position="216"/>
        <end position="247"/>
    </location>
</feature>
<evidence type="ECO:0000256" key="2">
    <source>
        <dbReference type="ARBA" id="ARBA00022741"/>
    </source>
</evidence>
<dbReference type="AlphaFoldDB" id="A0A0R3T3H1"/>
<keyword evidence="4" id="KW-0342">GTP-binding</keyword>
<keyword evidence="3" id="KW-0378">Hydrolase</keyword>
<keyword evidence="2" id="KW-0547">Nucleotide-binding</keyword>
<protein>
    <recommendedName>
        <fullName evidence="5">Large subunit GTPase 1 homolog</fullName>
    </recommendedName>
</protein>
<dbReference type="InterPro" id="IPR027417">
    <property type="entry name" value="P-loop_NTPase"/>
</dbReference>
<feature type="region of interest" description="Disordered" evidence="6">
    <location>
        <begin position="259"/>
        <end position="280"/>
    </location>
</feature>
<dbReference type="Pfam" id="PF01926">
    <property type="entry name" value="MMR_HSR1"/>
    <property type="match status" value="1"/>
</dbReference>
<reference evidence="10" key="1">
    <citation type="submission" date="2017-02" db="UniProtKB">
        <authorList>
            <consortium name="WormBaseParasite"/>
        </authorList>
    </citation>
    <scope>IDENTIFICATION</scope>
</reference>
<feature type="region of interest" description="Disordered" evidence="6">
    <location>
        <begin position="665"/>
        <end position="700"/>
    </location>
</feature>
<dbReference type="GO" id="GO:0005829">
    <property type="term" value="C:cytosol"/>
    <property type="evidence" value="ECO:0007669"/>
    <property type="project" value="TreeGrafter"/>
</dbReference>
<evidence type="ECO:0000259" key="7">
    <source>
        <dbReference type="Pfam" id="PF01926"/>
    </source>
</evidence>
<evidence type="ECO:0000313" key="8">
    <source>
        <dbReference type="EMBL" id="VDN97411.1"/>
    </source>
</evidence>
<dbReference type="GO" id="GO:0005525">
    <property type="term" value="F:GTP binding"/>
    <property type="evidence" value="ECO:0007669"/>
    <property type="project" value="UniProtKB-KW"/>
</dbReference>
<evidence type="ECO:0000256" key="3">
    <source>
        <dbReference type="ARBA" id="ARBA00022801"/>
    </source>
</evidence>
<feature type="compositionally biased region" description="Polar residues" evidence="6">
    <location>
        <begin position="259"/>
        <end position="271"/>
    </location>
</feature>
<keyword evidence="1" id="KW-0963">Cytoplasm</keyword>
<evidence type="ECO:0000256" key="4">
    <source>
        <dbReference type="ARBA" id="ARBA00023134"/>
    </source>
</evidence>
<evidence type="ECO:0000313" key="10">
    <source>
        <dbReference type="WBParaSite" id="HNAJ_0000155301-mRNA-1"/>
    </source>
</evidence>
<dbReference type="EMBL" id="UZAE01000618">
    <property type="protein sequence ID" value="VDN97411.1"/>
    <property type="molecule type" value="Genomic_DNA"/>
</dbReference>
<dbReference type="GO" id="GO:0000054">
    <property type="term" value="P:ribosomal subunit export from nucleus"/>
    <property type="evidence" value="ECO:0007669"/>
    <property type="project" value="TreeGrafter"/>
</dbReference>
<dbReference type="PANTHER" id="PTHR45709">
    <property type="entry name" value="LARGE SUBUNIT GTPASE 1 HOMOLOG-RELATED"/>
    <property type="match status" value="1"/>
</dbReference>
<dbReference type="InterPro" id="IPR043358">
    <property type="entry name" value="GNL1-like"/>
</dbReference>
<proteinExistence type="predicted"/>